<keyword evidence="2" id="KW-1185">Reference proteome</keyword>
<gene>
    <name evidence="1" type="ORF">CEP51_014894</name>
</gene>
<name>A0A428PK55_9HYPO</name>
<dbReference type="AlphaFoldDB" id="A0A428PK55"/>
<evidence type="ECO:0000313" key="1">
    <source>
        <dbReference type="EMBL" id="RSL53438.1"/>
    </source>
</evidence>
<evidence type="ECO:0000313" key="2">
    <source>
        <dbReference type="Proteomes" id="UP000287972"/>
    </source>
</evidence>
<dbReference type="EMBL" id="NKCL01000734">
    <property type="protein sequence ID" value="RSL53438.1"/>
    <property type="molecule type" value="Genomic_DNA"/>
</dbReference>
<protein>
    <submittedName>
        <fullName evidence="1">Uncharacterized protein</fullName>
    </submittedName>
</protein>
<accession>A0A428PK55</accession>
<organism evidence="1 2">
    <name type="scientific">Fusarium floridanum</name>
    <dbReference type="NCBI Taxonomy" id="1325733"/>
    <lineage>
        <taxon>Eukaryota</taxon>
        <taxon>Fungi</taxon>
        <taxon>Dikarya</taxon>
        <taxon>Ascomycota</taxon>
        <taxon>Pezizomycotina</taxon>
        <taxon>Sordariomycetes</taxon>
        <taxon>Hypocreomycetidae</taxon>
        <taxon>Hypocreales</taxon>
        <taxon>Nectriaceae</taxon>
        <taxon>Fusarium</taxon>
        <taxon>Fusarium solani species complex</taxon>
    </lineage>
</organism>
<sequence>MAEDISGWLAQSGEEPDIAFGHAQYPSTLPSTSTAWIHLLETVAPTEPVLVVAPPYEISVIRTIGESLCLQGFMAFSYEEFLDFVKRERRGAGRGPEVWPRVSESDRLVVMVSIEPHMPADCAISLTVVVHWAADEPSGLSMRILTVSTLEDHPQMAALLRSKSMPEPKRFVLNLSQHQKASRVKVDTGEENEIEERVKSNVANQDGSQILVMFASDGPSQELAIYLKAQGWIVKAIDRWTEPRSLDVVSTASEEAMHRVLRPEELIRCPFPLTGFDHVHVIANSTSTKVVFDAVTGQLTSTLAQVSKQEREEQLAYAYRSQGASSVTVYINRPGVQDFLNAGTRLRRLQVSNEHLGGFIAALAGFEAWGIDALQVAKCFVPGMEYYALMTMMTRLINQELLRNTPGTGCLSLQIGDKEADVFKAVLPILGYDYRLAYFVAQHTDNTILQQSKLQLASLLFVGILDSIHFPQNMSDDLDVLASNCWGYTRPLAKQGAMWMALGLWKLAAKQHRDFDMEADVGTVTYLPVPGTSVHVSLEGSTKIIRTITKLSRALNKLHIGLIDIPTADETGELDEAGCLELQTHLFMAFLGQLIVGSPLQGQWCWQDVATDTTVVGFQSWVHWCVDFDEVHRSNGQAVDWGIFNGLIRKDRDAWGTDWTWIPGSIVAKYWDRQGSEVSLFSILRGRARPLWNYDEVLE</sequence>
<dbReference type="Proteomes" id="UP000287972">
    <property type="component" value="Unassembled WGS sequence"/>
</dbReference>
<reference evidence="1 2" key="1">
    <citation type="submission" date="2017-06" db="EMBL/GenBank/DDBJ databases">
        <title>Comparative genomic analysis of Ambrosia Fusariam Clade fungi.</title>
        <authorList>
            <person name="Stajich J.E."/>
            <person name="Carrillo J."/>
            <person name="Kijimoto T."/>
            <person name="Eskalen A."/>
            <person name="O'Donnell K."/>
            <person name="Kasson M."/>
        </authorList>
    </citation>
    <scope>NUCLEOTIDE SEQUENCE [LARGE SCALE GENOMIC DNA]</scope>
    <source>
        <strain evidence="1 2">NRRL62606</strain>
    </source>
</reference>
<comment type="caution">
    <text evidence="1">The sequence shown here is derived from an EMBL/GenBank/DDBJ whole genome shotgun (WGS) entry which is preliminary data.</text>
</comment>
<proteinExistence type="predicted"/>